<organism evidence="1 2">
    <name type="scientific">Xenorhabdus aichiensis</name>
    <dbReference type="NCBI Taxonomy" id="3025874"/>
    <lineage>
        <taxon>Bacteria</taxon>
        <taxon>Pseudomonadati</taxon>
        <taxon>Pseudomonadota</taxon>
        <taxon>Gammaproteobacteria</taxon>
        <taxon>Enterobacterales</taxon>
        <taxon>Morganellaceae</taxon>
        <taxon>Xenorhabdus</taxon>
    </lineage>
</organism>
<dbReference type="Proteomes" id="UP001214757">
    <property type="component" value="Unassembled WGS sequence"/>
</dbReference>
<accession>A0ABT5MAQ1</accession>
<evidence type="ECO:0000313" key="2">
    <source>
        <dbReference type="Proteomes" id="UP001214757"/>
    </source>
</evidence>
<reference evidence="1 2" key="1">
    <citation type="submission" date="2023-02" db="EMBL/GenBank/DDBJ databases">
        <title>Entomopathogenic bacteria.</title>
        <authorList>
            <person name="Machado R.A."/>
        </authorList>
    </citation>
    <scope>NUCLEOTIDE SEQUENCE [LARGE SCALE GENOMIC DNA]</scope>
    <source>
        <strain evidence="1 2">XENO-7</strain>
    </source>
</reference>
<protein>
    <submittedName>
        <fullName evidence="1">Uncharacterized protein</fullName>
    </submittedName>
</protein>
<proteinExistence type="predicted"/>
<dbReference type="EMBL" id="JAQRFO010000112">
    <property type="protein sequence ID" value="MDC9624058.1"/>
    <property type="molecule type" value="Genomic_DNA"/>
</dbReference>
<gene>
    <name evidence="1" type="ORF">PSI22_21115</name>
</gene>
<sequence>MSKDVITNEYITEHFSGTNYGHENYRAIIEQGCLKVLAGYRNGYTTTTILIEMGLITKKPHELTQRGREFLFQSFSRNAPNGRLADKLAEYENMEPVAWVMGDEEIDDFNRGYEVQVMRDCSDSFDCIPLYRHPNK</sequence>
<keyword evidence="2" id="KW-1185">Reference proteome</keyword>
<evidence type="ECO:0000313" key="1">
    <source>
        <dbReference type="EMBL" id="MDC9624058.1"/>
    </source>
</evidence>
<comment type="caution">
    <text evidence="1">The sequence shown here is derived from an EMBL/GenBank/DDBJ whole genome shotgun (WGS) entry which is preliminary data.</text>
</comment>
<name>A0ABT5MAQ1_9GAMM</name>
<dbReference type="RefSeq" id="WP_273581444.1">
    <property type="nucleotide sequence ID" value="NZ_JAQRFO010000112.1"/>
</dbReference>